<dbReference type="Proteomes" id="UP000184330">
    <property type="component" value="Unassembled WGS sequence"/>
</dbReference>
<accession>A0A1L7X7L5</accession>
<dbReference type="AlphaFoldDB" id="A0A1L7X7L5"/>
<sequence>MVPSKVGLPSLMWIYPMQWHEAVVGYQYPHQIDEKDQGHGRIFLLPDKHKLALHDLLSLWYIFGPRNYRVPKVSRFRELKGGWYDSPNIRSVDGFGLSKHRPHTRLTDISPVLEYINQLVTSYFQLDRFRTTDQGSSSCKYPSEP</sequence>
<gene>
    <name evidence="1" type="ORF">PAC_10907</name>
</gene>
<protein>
    <submittedName>
        <fullName evidence="1">Uncharacterized protein</fullName>
    </submittedName>
</protein>
<proteinExistence type="predicted"/>
<keyword evidence="2" id="KW-1185">Reference proteome</keyword>
<dbReference type="OrthoDB" id="10639363at2759"/>
<evidence type="ECO:0000313" key="1">
    <source>
        <dbReference type="EMBL" id="CZR61011.1"/>
    </source>
</evidence>
<reference evidence="1 2" key="1">
    <citation type="submission" date="2016-03" db="EMBL/GenBank/DDBJ databases">
        <authorList>
            <person name="Ploux O."/>
        </authorList>
    </citation>
    <scope>NUCLEOTIDE SEQUENCE [LARGE SCALE GENOMIC DNA]</scope>
    <source>
        <strain evidence="1 2">UAMH 11012</strain>
    </source>
</reference>
<dbReference type="EMBL" id="FJOG01000017">
    <property type="protein sequence ID" value="CZR61011.1"/>
    <property type="molecule type" value="Genomic_DNA"/>
</dbReference>
<organism evidence="1 2">
    <name type="scientific">Phialocephala subalpina</name>
    <dbReference type="NCBI Taxonomy" id="576137"/>
    <lineage>
        <taxon>Eukaryota</taxon>
        <taxon>Fungi</taxon>
        <taxon>Dikarya</taxon>
        <taxon>Ascomycota</taxon>
        <taxon>Pezizomycotina</taxon>
        <taxon>Leotiomycetes</taxon>
        <taxon>Helotiales</taxon>
        <taxon>Mollisiaceae</taxon>
        <taxon>Phialocephala</taxon>
        <taxon>Phialocephala fortinii species complex</taxon>
    </lineage>
</organism>
<name>A0A1L7X7L5_9HELO</name>
<evidence type="ECO:0000313" key="2">
    <source>
        <dbReference type="Proteomes" id="UP000184330"/>
    </source>
</evidence>